<name>A0A067SGB3_GALM3</name>
<evidence type="ECO:0000313" key="2">
    <source>
        <dbReference type="EMBL" id="KDR69950.1"/>
    </source>
</evidence>
<organism evidence="2 3">
    <name type="scientific">Galerina marginata (strain CBS 339.88)</name>
    <dbReference type="NCBI Taxonomy" id="685588"/>
    <lineage>
        <taxon>Eukaryota</taxon>
        <taxon>Fungi</taxon>
        <taxon>Dikarya</taxon>
        <taxon>Basidiomycota</taxon>
        <taxon>Agaricomycotina</taxon>
        <taxon>Agaricomycetes</taxon>
        <taxon>Agaricomycetidae</taxon>
        <taxon>Agaricales</taxon>
        <taxon>Agaricineae</taxon>
        <taxon>Strophariaceae</taxon>
        <taxon>Galerina</taxon>
    </lineage>
</organism>
<dbReference type="Proteomes" id="UP000027222">
    <property type="component" value="Unassembled WGS sequence"/>
</dbReference>
<keyword evidence="1" id="KW-0732">Signal</keyword>
<evidence type="ECO:0000313" key="3">
    <source>
        <dbReference type="Proteomes" id="UP000027222"/>
    </source>
</evidence>
<proteinExistence type="predicted"/>
<dbReference type="HOGENOM" id="CLU_2996633_0_0_1"/>
<keyword evidence="3" id="KW-1185">Reference proteome</keyword>
<gene>
    <name evidence="2" type="ORF">GALMADRAFT_898531</name>
</gene>
<evidence type="ECO:0000256" key="1">
    <source>
        <dbReference type="SAM" id="SignalP"/>
    </source>
</evidence>
<feature type="signal peptide" evidence="1">
    <location>
        <begin position="1"/>
        <end position="26"/>
    </location>
</feature>
<dbReference type="EMBL" id="KL142399">
    <property type="protein sequence ID" value="KDR69950.1"/>
    <property type="molecule type" value="Genomic_DNA"/>
</dbReference>
<reference evidence="3" key="1">
    <citation type="journal article" date="2014" name="Proc. Natl. Acad. Sci. U.S.A.">
        <title>Extensive sampling of basidiomycete genomes demonstrates inadequacy of the white-rot/brown-rot paradigm for wood decay fungi.</title>
        <authorList>
            <person name="Riley R."/>
            <person name="Salamov A.A."/>
            <person name="Brown D.W."/>
            <person name="Nagy L.G."/>
            <person name="Floudas D."/>
            <person name="Held B.W."/>
            <person name="Levasseur A."/>
            <person name="Lombard V."/>
            <person name="Morin E."/>
            <person name="Otillar R."/>
            <person name="Lindquist E.A."/>
            <person name="Sun H."/>
            <person name="LaButti K.M."/>
            <person name="Schmutz J."/>
            <person name="Jabbour D."/>
            <person name="Luo H."/>
            <person name="Baker S.E."/>
            <person name="Pisabarro A.G."/>
            <person name="Walton J.D."/>
            <person name="Blanchette R.A."/>
            <person name="Henrissat B."/>
            <person name="Martin F."/>
            <person name="Cullen D."/>
            <person name="Hibbett D.S."/>
            <person name="Grigoriev I.V."/>
        </authorList>
    </citation>
    <scope>NUCLEOTIDE SEQUENCE [LARGE SCALE GENOMIC DNA]</scope>
    <source>
        <strain evidence="3">CBS 339.88</strain>
    </source>
</reference>
<protein>
    <submittedName>
        <fullName evidence="2">Uncharacterized protein</fullName>
    </submittedName>
</protein>
<accession>A0A067SGB3</accession>
<sequence>MPFPLSLPLSLVIISFLTHTSFHANAIPRYLPHPHPYPTRLDTPAGMSLYNYFTMIT</sequence>
<dbReference type="AlphaFoldDB" id="A0A067SGB3"/>
<feature type="chain" id="PRO_5001645799" evidence="1">
    <location>
        <begin position="27"/>
        <end position="57"/>
    </location>
</feature>